<evidence type="ECO:0000256" key="1">
    <source>
        <dbReference type="SAM" id="MobiDB-lite"/>
    </source>
</evidence>
<dbReference type="Proteomes" id="UP000010411">
    <property type="component" value="Unassembled WGS sequence"/>
</dbReference>
<evidence type="ECO:0000313" key="3">
    <source>
        <dbReference type="Proteomes" id="UP000010411"/>
    </source>
</evidence>
<accession>L1KJV5</accession>
<evidence type="ECO:0000313" key="2">
    <source>
        <dbReference type="EMBL" id="EKX60829.1"/>
    </source>
</evidence>
<reference evidence="2 3" key="1">
    <citation type="submission" date="2012-11" db="EMBL/GenBank/DDBJ databases">
        <authorList>
            <person name="Huguet-Tapia J.C."/>
            <person name="Durkin A.S."/>
            <person name="Pettis G.S."/>
            <person name="Badger J.H."/>
        </authorList>
    </citation>
    <scope>NUCLEOTIDE SEQUENCE [LARGE SCALE GENOMIC DNA]</scope>
    <source>
        <strain evidence="2 3">91-03</strain>
    </source>
</reference>
<organism evidence="2 3">
    <name type="scientific">Streptomyces ipomoeae 91-03</name>
    <dbReference type="NCBI Taxonomy" id="698759"/>
    <lineage>
        <taxon>Bacteria</taxon>
        <taxon>Bacillati</taxon>
        <taxon>Actinomycetota</taxon>
        <taxon>Actinomycetes</taxon>
        <taxon>Kitasatosporales</taxon>
        <taxon>Streptomycetaceae</taxon>
        <taxon>Streptomyces</taxon>
    </lineage>
</organism>
<dbReference type="EMBL" id="AEJC01000629">
    <property type="protein sequence ID" value="EKX60829.1"/>
    <property type="molecule type" value="Genomic_DNA"/>
</dbReference>
<feature type="region of interest" description="Disordered" evidence="1">
    <location>
        <begin position="26"/>
        <end position="55"/>
    </location>
</feature>
<comment type="caution">
    <text evidence="2">The sequence shown here is derived from an EMBL/GenBank/DDBJ whole genome shotgun (WGS) entry which is preliminary data.</text>
</comment>
<gene>
    <name evidence="2" type="ORF">STRIP9103_04169</name>
</gene>
<sequence length="109" mass="11791">MTYDGNGHRRFGGEFGLARVLRPGRRVHDFGGETDDAEGRPAPQEGDAGLSPFVPAPVVVPAASRGYDARKKSNGRHRSLGVARRGGLPSCRAFQSVQLLQIMYKSANR</sequence>
<keyword evidence="3" id="KW-1185">Reference proteome</keyword>
<proteinExistence type="predicted"/>
<protein>
    <submittedName>
        <fullName evidence="2">Uncharacterized protein</fullName>
    </submittedName>
</protein>
<name>L1KJV5_9ACTN</name>
<dbReference type="AlphaFoldDB" id="L1KJV5"/>